<dbReference type="PROSITE" id="PS00676">
    <property type="entry name" value="SIGMA54_INTERACT_2"/>
    <property type="match status" value="1"/>
</dbReference>
<feature type="domain" description="Response regulatory" evidence="14">
    <location>
        <begin position="4"/>
        <end position="118"/>
    </location>
</feature>
<dbReference type="FunFam" id="3.40.50.2300:FF:000018">
    <property type="entry name" value="DNA-binding transcriptional regulator NtrC"/>
    <property type="match status" value="1"/>
</dbReference>
<feature type="domain" description="Sigma-54 factor interaction" evidence="13">
    <location>
        <begin position="143"/>
        <end position="372"/>
    </location>
</feature>
<dbReference type="PROSITE" id="PS50110">
    <property type="entry name" value="RESPONSE_REGULATORY"/>
    <property type="match status" value="1"/>
</dbReference>
<dbReference type="SUPFAM" id="SSF52172">
    <property type="entry name" value="CheY-like"/>
    <property type="match status" value="1"/>
</dbReference>
<evidence type="ECO:0000256" key="6">
    <source>
        <dbReference type="ARBA" id="ARBA00023012"/>
    </source>
</evidence>
<dbReference type="GO" id="GO:0000160">
    <property type="term" value="P:phosphorelay signal transduction system"/>
    <property type="evidence" value="ECO:0007669"/>
    <property type="project" value="UniProtKB-KW"/>
</dbReference>
<evidence type="ECO:0000259" key="14">
    <source>
        <dbReference type="PROSITE" id="PS50110"/>
    </source>
</evidence>
<keyword evidence="10" id="KW-0804">Transcription</keyword>
<evidence type="ECO:0000259" key="13">
    <source>
        <dbReference type="PROSITE" id="PS50045"/>
    </source>
</evidence>
<dbReference type="InterPro" id="IPR058031">
    <property type="entry name" value="AAA_lid_NorR"/>
</dbReference>
<comment type="subcellular location">
    <subcellularLocation>
        <location evidence="1">Cytoplasm</location>
    </subcellularLocation>
</comment>
<dbReference type="InterPro" id="IPR025943">
    <property type="entry name" value="Sigma_54_int_dom_ATP-bd_2"/>
</dbReference>
<dbReference type="Gene3D" id="3.40.50.2300">
    <property type="match status" value="1"/>
</dbReference>
<dbReference type="InterPro" id="IPR002078">
    <property type="entry name" value="Sigma_54_int"/>
</dbReference>
<dbReference type="PANTHER" id="PTHR32071">
    <property type="entry name" value="TRANSCRIPTIONAL REGULATORY PROTEIN"/>
    <property type="match status" value="1"/>
</dbReference>
<evidence type="ECO:0000256" key="11">
    <source>
        <dbReference type="PROSITE-ProRule" id="PRU00169"/>
    </source>
</evidence>
<feature type="compositionally biased region" description="Low complexity" evidence="12">
    <location>
        <begin position="464"/>
        <end position="475"/>
    </location>
</feature>
<evidence type="ECO:0000256" key="9">
    <source>
        <dbReference type="ARBA" id="ARBA00023159"/>
    </source>
</evidence>
<dbReference type="SMART" id="SM00382">
    <property type="entry name" value="AAA"/>
    <property type="match status" value="1"/>
</dbReference>
<name>A0A975EZQ2_9SPIR</name>
<evidence type="ECO:0000256" key="1">
    <source>
        <dbReference type="ARBA" id="ARBA00004496"/>
    </source>
</evidence>
<dbReference type="SMART" id="SM00448">
    <property type="entry name" value="REC"/>
    <property type="match status" value="1"/>
</dbReference>
<feature type="modified residue" description="4-aspartylphosphate" evidence="11">
    <location>
        <position position="53"/>
    </location>
</feature>
<evidence type="ECO:0000313" key="15">
    <source>
        <dbReference type="EMBL" id="QTQ11915.1"/>
    </source>
</evidence>
<accession>A0A975EZQ2</accession>
<keyword evidence="7" id="KW-0805">Transcription regulation</keyword>
<dbReference type="Pfam" id="PF25601">
    <property type="entry name" value="AAA_lid_14"/>
    <property type="match status" value="1"/>
</dbReference>
<keyword evidence="5" id="KW-0067">ATP-binding</keyword>
<dbReference type="EMBL" id="CP054257">
    <property type="protein sequence ID" value="QTQ11915.1"/>
    <property type="molecule type" value="Genomic_DNA"/>
</dbReference>
<dbReference type="InterPro" id="IPR025944">
    <property type="entry name" value="Sigma_54_int_dom_CS"/>
</dbReference>
<dbReference type="AlphaFoldDB" id="A0A975EZQ2"/>
<evidence type="ECO:0000256" key="3">
    <source>
        <dbReference type="ARBA" id="ARBA00022553"/>
    </source>
</evidence>
<evidence type="ECO:0000313" key="16">
    <source>
        <dbReference type="Proteomes" id="UP000671995"/>
    </source>
</evidence>
<dbReference type="PROSITE" id="PS50045">
    <property type="entry name" value="SIGMA54_INTERACT_4"/>
    <property type="match status" value="1"/>
</dbReference>
<dbReference type="Pfam" id="PF00072">
    <property type="entry name" value="Response_reg"/>
    <property type="match status" value="1"/>
</dbReference>
<dbReference type="PROSITE" id="PS00675">
    <property type="entry name" value="SIGMA54_INTERACT_1"/>
    <property type="match status" value="1"/>
</dbReference>
<organism evidence="15 16">
    <name type="scientific">Treponema parvum</name>
    <dbReference type="NCBI Taxonomy" id="138851"/>
    <lineage>
        <taxon>Bacteria</taxon>
        <taxon>Pseudomonadati</taxon>
        <taxon>Spirochaetota</taxon>
        <taxon>Spirochaetia</taxon>
        <taxon>Spirochaetales</taxon>
        <taxon>Treponemataceae</taxon>
        <taxon>Treponema</taxon>
    </lineage>
</organism>
<dbReference type="Gene3D" id="1.10.10.60">
    <property type="entry name" value="Homeodomain-like"/>
    <property type="match status" value="1"/>
</dbReference>
<keyword evidence="3 11" id="KW-0597">Phosphoprotein</keyword>
<dbReference type="InterPro" id="IPR011006">
    <property type="entry name" value="CheY-like_superfamily"/>
</dbReference>
<dbReference type="Gene3D" id="1.10.8.60">
    <property type="match status" value="1"/>
</dbReference>
<dbReference type="InterPro" id="IPR001789">
    <property type="entry name" value="Sig_transdc_resp-reg_receiver"/>
</dbReference>
<dbReference type="InterPro" id="IPR027417">
    <property type="entry name" value="P-loop_NTPase"/>
</dbReference>
<keyword evidence="9" id="KW-0010">Activator</keyword>
<dbReference type="Proteomes" id="UP000671995">
    <property type="component" value="Chromosome"/>
</dbReference>
<dbReference type="PROSITE" id="PS00688">
    <property type="entry name" value="SIGMA54_INTERACT_3"/>
    <property type="match status" value="1"/>
</dbReference>
<proteinExistence type="predicted"/>
<evidence type="ECO:0000256" key="10">
    <source>
        <dbReference type="ARBA" id="ARBA00023163"/>
    </source>
</evidence>
<keyword evidence="6" id="KW-0902">Two-component regulatory system</keyword>
<dbReference type="FunFam" id="3.40.50.300:FF:000006">
    <property type="entry name" value="DNA-binding transcriptional regulator NtrC"/>
    <property type="match status" value="1"/>
</dbReference>
<sequence length="488" mass="53472">MKFTILIIDDEKNIREGLAASFEMDGYDVCVAADGQEGLSYIEKGGIDLVITDLRMPGIRGEDLLRRVTTESPGIPVIVLTGHGSIDAAVEAMHNGAYDFLTKPLNLDRLGLIVKRALKNRELSLRHRQLQEELEGRHSFDNMIGKSAEMQKVFELIRKVAPSKASVLITGESGVGKELVADAIHNLSPRKDNSFIKVHCAALSETLLESELFGHEKGAYTGADSLVKGRFELAHGGTIFLDEIGEINQNIQIKILRVLQEKKFERVGGTQTIEVDVRIITATNKNLEEEVRAGRFREDLYYRLNVIHIHVPPLRDRKDDIPLLATGFLNRFAKENHKNIKGIDPRARAALYKYDWPGNIRQLQNCIESAAVMCSGNELTLEDLPPSVSHVSSDAQISVPAGITLSEAEKIIILQNLAVLKGNKSKTAEVLGIGRKTLHRKLSEYGLEDGETSSEAGTSENEADAAGSGAANNDAVAPKSAGHGYTKL</sequence>
<dbReference type="PRINTS" id="PR01590">
    <property type="entry name" value="HTHFIS"/>
</dbReference>
<dbReference type="GO" id="GO:0005737">
    <property type="term" value="C:cytoplasm"/>
    <property type="evidence" value="ECO:0007669"/>
    <property type="project" value="UniProtKB-SubCell"/>
</dbReference>
<dbReference type="InterPro" id="IPR025662">
    <property type="entry name" value="Sigma_54_int_dom_ATP-bd_1"/>
</dbReference>
<evidence type="ECO:0000256" key="4">
    <source>
        <dbReference type="ARBA" id="ARBA00022741"/>
    </source>
</evidence>
<dbReference type="Pfam" id="PF02954">
    <property type="entry name" value="HTH_8"/>
    <property type="match status" value="1"/>
</dbReference>
<dbReference type="SUPFAM" id="SSF46689">
    <property type="entry name" value="Homeodomain-like"/>
    <property type="match status" value="1"/>
</dbReference>
<dbReference type="Gene3D" id="3.40.50.300">
    <property type="entry name" value="P-loop containing nucleotide triphosphate hydrolases"/>
    <property type="match status" value="1"/>
</dbReference>
<gene>
    <name evidence="15" type="ORF">HRI96_06715</name>
</gene>
<evidence type="ECO:0000256" key="5">
    <source>
        <dbReference type="ARBA" id="ARBA00022840"/>
    </source>
</evidence>
<dbReference type="GO" id="GO:0006355">
    <property type="term" value="P:regulation of DNA-templated transcription"/>
    <property type="evidence" value="ECO:0007669"/>
    <property type="project" value="InterPro"/>
</dbReference>
<dbReference type="RefSeq" id="WP_210116628.1">
    <property type="nucleotide sequence ID" value="NZ_CP054257.1"/>
</dbReference>
<evidence type="ECO:0000256" key="12">
    <source>
        <dbReference type="SAM" id="MobiDB-lite"/>
    </source>
</evidence>
<keyword evidence="8" id="KW-0238">DNA-binding</keyword>
<keyword evidence="2" id="KW-0963">Cytoplasm</keyword>
<feature type="region of interest" description="Disordered" evidence="12">
    <location>
        <begin position="444"/>
        <end position="488"/>
    </location>
</feature>
<dbReference type="InterPro" id="IPR002197">
    <property type="entry name" value="HTH_Fis"/>
</dbReference>
<reference evidence="15" key="2">
    <citation type="journal article" date="2021" name="Microbiol. Resour. Announc.">
        <title>Complete Genome Sequences of Three Human Oral Treponema parvum Isolates.</title>
        <authorList>
            <person name="Zeng H."/>
            <person name="Watt R.M."/>
        </authorList>
    </citation>
    <scope>NUCLEOTIDE SEQUENCE</scope>
    <source>
        <strain evidence="15">ATCC 700773</strain>
    </source>
</reference>
<dbReference type="Pfam" id="PF00158">
    <property type="entry name" value="Sigma54_activat"/>
    <property type="match status" value="1"/>
</dbReference>
<dbReference type="FunFam" id="1.10.8.60:FF:000014">
    <property type="entry name" value="DNA-binding transcriptional regulator NtrC"/>
    <property type="match status" value="1"/>
</dbReference>
<reference evidence="15" key="1">
    <citation type="submission" date="2020-05" db="EMBL/GenBank/DDBJ databases">
        <authorList>
            <person name="Zeng H."/>
            <person name="Chan Y.K."/>
            <person name="Watt R.M."/>
        </authorList>
    </citation>
    <scope>NUCLEOTIDE SEQUENCE</scope>
    <source>
        <strain evidence="15">ATCC 700773</strain>
    </source>
</reference>
<dbReference type="GO" id="GO:0005524">
    <property type="term" value="F:ATP binding"/>
    <property type="evidence" value="ECO:0007669"/>
    <property type="project" value="UniProtKB-KW"/>
</dbReference>
<dbReference type="CDD" id="cd00009">
    <property type="entry name" value="AAA"/>
    <property type="match status" value="1"/>
</dbReference>
<dbReference type="InterPro" id="IPR009057">
    <property type="entry name" value="Homeodomain-like_sf"/>
</dbReference>
<protein>
    <submittedName>
        <fullName evidence="15">Sigma-54-dependent Fis family transcriptional regulator</fullName>
    </submittedName>
</protein>
<dbReference type="InterPro" id="IPR003593">
    <property type="entry name" value="AAA+_ATPase"/>
</dbReference>
<evidence type="ECO:0000256" key="7">
    <source>
        <dbReference type="ARBA" id="ARBA00023015"/>
    </source>
</evidence>
<dbReference type="SUPFAM" id="SSF52540">
    <property type="entry name" value="P-loop containing nucleoside triphosphate hydrolases"/>
    <property type="match status" value="1"/>
</dbReference>
<evidence type="ECO:0000256" key="2">
    <source>
        <dbReference type="ARBA" id="ARBA00022490"/>
    </source>
</evidence>
<dbReference type="GO" id="GO:0043565">
    <property type="term" value="F:sequence-specific DNA binding"/>
    <property type="evidence" value="ECO:0007669"/>
    <property type="project" value="InterPro"/>
</dbReference>
<keyword evidence="4" id="KW-0547">Nucleotide-binding</keyword>
<evidence type="ECO:0000256" key="8">
    <source>
        <dbReference type="ARBA" id="ARBA00023125"/>
    </source>
</evidence>